<reference evidence="2" key="2">
    <citation type="submission" date="2020-09" db="EMBL/GenBank/DDBJ databases">
        <authorList>
            <person name="Sun Q."/>
            <person name="Kim S."/>
        </authorList>
    </citation>
    <scope>NUCLEOTIDE SEQUENCE</scope>
    <source>
        <strain evidence="2">KCTC 22169</strain>
    </source>
</reference>
<keyword evidence="1" id="KW-0472">Membrane</keyword>
<gene>
    <name evidence="2" type="ORF">GCM10007392_13320</name>
</gene>
<dbReference type="Proteomes" id="UP000626148">
    <property type="component" value="Unassembled WGS sequence"/>
</dbReference>
<feature type="transmembrane region" description="Helical" evidence="1">
    <location>
        <begin position="28"/>
        <end position="46"/>
    </location>
</feature>
<evidence type="ECO:0000313" key="3">
    <source>
        <dbReference type="Proteomes" id="UP000626148"/>
    </source>
</evidence>
<feature type="transmembrane region" description="Helical" evidence="1">
    <location>
        <begin position="103"/>
        <end position="123"/>
    </location>
</feature>
<dbReference type="AlphaFoldDB" id="A0A918K4P1"/>
<dbReference type="RefSeq" id="WP_189607736.1">
    <property type="nucleotide sequence ID" value="NZ_BMXR01000003.1"/>
</dbReference>
<keyword evidence="1" id="KW-1133">Transmembrane helix</keyword>
<name>A0A918K4P1_9GAMM</name>
<accession>A0A918K4P1</accession>
<feature type="transmembrane region" description="Helical" evidence="1">
    <location>
        <begin position="6"/>
        <end position="23"/>
    </location>
</feature>
<feature type="transmembrane region" description="Helical" evidence="1">
    <location>
        <begin position="196"/>
        <end position="215"/>
    </location>
</feature>
<protein>
    <submittedName>
        <fullName evidence="2">Uncharacterized protein</fullName>
    </submittedName>
</protein>
<dbReference type="EMBL" id="BMXR01000003">
    <property type="protein sequence ID" value="GGX47788.1"/>
    <property type="molecule type" value="Genomic_DNA"/>
</dbReference>
<comment type="caution">
    <text evidence="2">The sequence shown here is derived from an EMBL/GenBank/DDBJ whole genome shotgun (WGS) entry which is preliminary data.</text>
</comment>
<organism evidence="2 3">
    <name type="scientific">Saccharospirillum salsuginis</name>
    <dbReference type="NCBI Taxonomy" id="418750"/>
    <lineage>
        <taxon>Bacteria</taxon>
        <taxon>Pseudomonadati</taxon>
        <taxon>Pseudomonadota</taxon>
        <taxon>Gammaproteobacteria</taxon>
        <taxon>Oceanospirillales</taxon>
        <taxon>Saccharospirillaceae</taxon>
        <taxon>Saccharospirillum</taxon>
    </lineage>
</organism>
<feature type="transmembrane region" description="Helical" evidence="1">
    <location>
        <begin position="221"/>
        <end position="238"/>
    </location>
</feature>
<feature type="transmembrane region" description="Helical" evidence="1">
    <location>
        <begin position="79"/>
        <end position="97"/>
    </location>
</feature>
<reference evidence="2" key="1">
    <citation type="journal article" date="2014" name="Int. J. Syst. Evol. Microbiol.">
        <title>Complete genome sequence of Corynebacterium casei LMG S-19264T (=DSM 44701T), isolated from a smear-ripened cheese.</title>
        <authorList>
            <consortium name="US DOE Joint Genome Institute (JGI-PGF)"/>
            <person name="Walter F."/>
            <person name="Albersmeier A."/>
            <person name="Kalinowski J."/>
            <person name="Ruckert C."/>
        </authorList>
    </citation>
    <scope>NUCLEOTIDE SEQUENCE</scope>
    <source>
        <strain evidence="2">KCTC 22169</strain>
    </source>
</reference>
<feature type="transmembrane region" description="Helical" evidence="1">
    <location>
        <begin position="135"/>
        <end position="157"/>
    </location>
</feature>
<keyword evidence="1" id="KW-0812">Transmembrane</keyword>
<sequence length="273" mass="29158">MLTELVLPTVIWPLLIMGVAFALGRGSAWMPAVAAFVAGLGAYGWIQGAMQWPPTAMDGIWLMGLVASVAALLRPGRAVALLLLGLPVSVWAVWVFASSLTPMVWVAQILALLVPVGLAWLWLNRADPDDAGSLFWPTAFLIAPAAVLAPVIGLAGSLKLAELAGALGVVMAVSWLIGFGLPLVSGQRPHRTWRALVPVLTLPLVWVALVAYHLVEVSPWALLPAALPWVGSAVLVVARRPDTRWLEPVVLVAATALPLVFSLWYAWPEQSLY</sequence>
<proteinExistence type="predicted"/>
<evidence type="ECO:0000256" key="1">
    <source>
        <dbReference type="SAM" id="Phobius"/>
    </source>
</evidence>
<feature type="transmembrane region" description="Helical" evidence="1">
    <location>
        <begin position="245"/>
        <end position="267"/>
    </location>
</feature>
<evidence type="ECO:0000313" key="2">
    <source>
        <dbReference type="EMBL" id="GGX47788.1"/>
    </source>
</evidence>
<feature type="transmembrane region" description="Helical" evidence="1">
    <location>
        <begin position="163"/>
        <end position="184"/>
    </location>
</feature>
<feature type="transmembrane region" description="Helical" evidence="1">
    <location>
        <begin position="52"/>
        <end position="72"/>
    </location>
</feature>
<keyword evidence="3" id="KW-1185">Reference proteome</keyword>